<protein>
    <submittedName>
        <fullName evidence="2">DUF1641 domain-containing protein</fullName>
    </submittedName>
</protein>
<dbReference type="KEGG" id="aamb:D1866_02475"/>
<dbReference type="RefSeq" id="WP_152941225.1">
    <property type="nucleotide sequence ID" value="NZ_CP045482.1"/>
</dbReference>
<proteinExistence type="predicted"/>
<accession>A0A650CTG4</accession>
<dbReference type="PIRSF" id="PIRSF032762">
    <property type="entry name" value="UCP032762"/>
    <property type="match status" value="1"/>
</dbReference>
<dbReference type="Proteomes" id="UP000474054">
    <property type="component" value="Unassembled WGS sequence"/>
</dbReference>
<dbReference type="InterPro" id="IPR017007">
    <property type="entry name" value="UCP032762"/>
</dbReference>
<dbReference type="Proteomes" id="UP000426328">
    <property type="component" value="Chromosome"/>
</dbReference>
<dbReference type="EMBL" id="CP045482">
    <property type="protein sequence ID" value="QGR21015.1"/>
    <property type="molecule type" value="Genomic_DNA"/>
</dbReference>
<evidence type="ECO:0000313" key="1">
    <source>
        <dbReference type="EMBL" id="MQL55482.1"/>
    </source>
</evidence>
<sequence length="481" mass="53110">MSEGQDPLETLLKPENLEKLSKIADSLPTIEKLTNKLNEMDKKGQLDFLLNLTDQTLSLLDAVQKADLINTLISLGMEQLPKIQAIWPIIEKLTSDKTLNLLQQIDLDATLNAIEALTPMIQKLTSDKAISLLKQIDIDATLTAIEKLTPIMKALTSDKALKVLESINYGALLDSTEKLTPILQKLTSDKALKVLESLDVDTLLEATVELTPTLNRIAKTMAEMQKKGQIDELLNMMEQGVALLDAVQKADLINTLISLGMEQLPKIQAIWPIIEKLTSDRALALLQKIDVDAMLSAIEALTPMMQKLTSPKAISLIQKFDVDSTLAAIEALTPMMQKMTSERAIKLVQQLDVEGLLTAMEASLPILKKLTDERTVKTLTQIDIDSMVNMMGKLAELQKNGVLDKMVRLIDVFSDPKLVDNLVLIMEKMSKALNIWVSELPNVKPVGTMGLLRMTSDKDASYALGMMKALLEATGKAFRES</sequence>
<dbReference type="GeneID" id="42778568"/>
<dbReference type="InterPro" id="IPR012440">
    <property type="entry name" value="DUF1641"/>
</dbReference>
<dbReference type="AlphaFoldDB" id="A0A650CTG4"/>
<reference evidence="1 4" key="1">
    <citation type="submission" date="2019-10" db="EMBL/GenBank/DDBJ databases">
        <title>Comparative genomics of sulfur disproportionating microorganisms.</title>
        <authorList>
            <person name="Ward L.M."/>
            <person name="Bertran E."/>
            <person name="Johnston D."/>
        </authorList>
    </citation>
    <scope>NUCLEOTIDE SEQUENCE [LARGE SCALE GENOMIC DNA]</scope>
    <source>
        <strain evidence="1 4">DSM 3772</strain>
    </source>
</reference>
<dbReference type="Pfam" id="PF07849">
    <property type="entry name" value="DUF1641"/>
    <property type="match status" value="1"/>
</dbReference>
<evidence type="ECO:0000313" key="3">
    <source>
        <dbReference type="Proteomes" id="UP000426328"/>
    </source>
</evidence>
<gene>
    <name evidence="2" type="ORF">D1866_02475</name>
    <name evidence="1" type="ORF">GFB69_06940</name>
</gene>
<evidence type="ECO:0000313" key="4">
    <source>
        <dbReference type="Proteomes" id="UP000474054"/>
    </source>
</evidence>
<evidence type="ECO:0000313" key="2">
    <source>
        <dbReference type="EMBL" id="QGR21015.1"/>
    </source>
</evidence>
<dbReference type="EMBL" id="WHYS01000001">
    <property type="protein sequence ID" value="MQL55482.1"/>
    <property type="molecule type" value="Genomic_DNA"/>
</dbReference>
<reference evidence="2 3" key="2">
    <citation type="submission" date="2019-10" db="EMBL/GenBank/DDBJ databases">
        <title>Genome Sequences from Six Type Strain Members of the Archaeal Family Sulfolobaceae: Acidianus ambivalens, Acidianus infernus, Metallosphaera prunae, Stygiolobus azoricus, Sulfolobus metallicus, and Sulfurisphaera ohwakuensis.</title>
        <authorList>
            <person name="Counts J.A."/>
            <person name="Kelly R.M."/>
        </authorList>
    </citation>
    <scope>NUCLEOTIDE SEQUENCE [LARGE SCALE GENOMIC DNA]</scope>
    <source>
        <strain evidence="2 3">LEI 10</strain>
    </source>
</reference>
<name>A0A650CTG4_ACIAM</name>
<keyword evidence="3" id="KW-1185">Reference proteome</keyword>
<organism evidence="2 3">
    <name type="scientific">Acidianus ambivalens</name>
    <name type="common">Desulfurolobus ambivalens</name>
    <dbReference type="NCBI Taxonomy" id="2283"/>
    <lineage>
        <taxon>Archaea</taxon>
        <taxon>Thermoproteota</taxon>
        <taxon>Thermoprotei</taxon>
        <taxon>Sulfolobales</taxon>
        <taxon>Sulfolobaceae</taxon>
        <taxon>Acidianus</taxon>
    </lineage>
</organism>